<reference evidence="2" key="1">
    <citation type="journal article" date="2020" name="Stud. Mycol.">
        <title>101 Dothideomycetes genomes: a test case for predicting lifestyles and emergence of pathogens.</title>
        <authorList>
            <person name="Haridas S."/>
            <person name="Albert R."/>
            <person name="Binder M."/>
            <person name="Bloem J."/>
            <person name="Labutti K."/>
            <person name="Salamov A."/>
            <person name="Andreopoulos B."/>
            <person name="Baker S."/>
            <person name="Barry K."/>
            <person name="Bills G."/>
            <person name="Bluhm B."/>
            <person name="Cannon C."/>
            <person name="Castanera R."/>
            <person name="Culley D."/>
            <person name="Daum C."/>
            <person name="Ezra D."/>
            <person name="Gonzalez J."/>
            <person name="Henrissat B."/>
            <person name="Kuo A."/>
            <person name="Liang C."/>
            <person name="Lipzen A."/>
            <person name="Lutzoni F."/>
            <person name="Magnuson J."/>
            <person name="Mondo S."/>
            <person name="Nolan M."/>
            <person name="Ohm R."/>
            <person name="Pangilinan J."/>
            <person name="Park H.-J."/>
            <person name="Ramirez L."/>
            <person name="Alfaro M."/>
            <person name="Sun H."/>
            <person name="Tritt A."/>
            <person name="Yoshinaga Y."/>
            <person name="Zwiers L.-H."/>
            <person name="Turgeon B."/>
            <person name="Goodwin S."/>
            <person name="Spatafora J."/>
            <person name="Crous P."/>
            <person name="Grigoriev I."/>
        </authorList>
    </citation>
    <scope>NUCLEOTIDE SEQUENCE</scope>
    <source>
        <strain evidence="2">CBS 122368</strain>
    </source>
</reference>
<evidence type="ECO:0000313" key="3">
    <source>
        <dbReference type="Proteomes" id="UP000800094"/>
    </source>
</evidence>
<feature type="compositionally biased region" description="Acidic residues" evidence="1">
    <location>
        <begin position="437"/>
        <end position="464"/>
    </location>
</feature>
<feature type="compositionally biased region" description="Basic and acidic residues" evidence="1">
    <location>
        <begin position="378"/>
        <end position="397"/>
    </location>
</feature>
<organism evidence="2 3">
    <name type="scientific">Trematosphaeria pertusa</name>
    <dbReference type="NCBI Taxonomy" id="390896"/>
    <lineage>
        <taxon>Eukaryota</taxon>
        <taxon>Fungi</taxon>
        <taxon>Dikarya</taxon>
        <taxon>Ascomycota</taxon>
        <taxon>Pezizomycotina</taxon>
        <taxon>Dothideomycetes</taxon>
        <taxon>Pleosporomycetidae</taxon>
        <taxon>Pleosporales</taxon>
        <taxon>Massarineae</taxon>
        <taxon>Trematosphaeriaceae</taxon>
        <taxon>Trematosphaeria</taxon>
    </lineage>
</organism>
<feature type="compositionally biased region" description="Basic and acidic residues" evidence="1">
    <location>
        <begin position="422"/>
        <end position="436"/>
    </location>
</feature>
<feature type="compositionally biased region" description="Basic and acidic residues" evidence="1">
    <location>
        <begin position="68"/>
        <end position="79"/>
    </location>
</feature>
<dbReference type="InterPro" id="IPR035426">
    <property type="entry name" value="Gemin2/Brr1"/>
</dbReference>
<dbReference type="Pfam" id="PF04938">
    <property type="entry name" value="SIP1"/>
    <property type="match status" value="1"/>
</dbReference>
<dbReference type="GO" id="GO:0000387">
    <property type="term" value="P:spliceosomal snRNP assembly"/>
    <property type="evidence" value="ECO:0007669"/>
    <property type="project" value="InterPro"/>
</dbReference>
<feature type="region of interest" description="Disordered" evidence="1">
    <location>
        <begin position="1"/>
        <end position="85"/>
    </location>
</feature>
<dbReference type="GeneID" id="54585677"/>
<keyword evidence="3" id="KW-1185">Reference proteome</keyword>
<feature type="region of interest" description="Disordered" evidence="1">
    <location>
        <begin position="326"/>
        <end position="631"/>
    </location>
</feature>
<dbReference type="EMBL" id="ML987210">
    <property type="protein sequence ID" value="KAF2241686.1"/>
    <property type="molecule type" value="Genomic_DNA"/>
</dbReference>
<feature type="compositionally biased region" description="Basic and acidic residues" evidence="1">
    <location>
        <begin position="557"/>
        <end position="584"/>
    </location>
</feature>
<protein>
    <submittedName>
        <fullName evidence="2">Uncharacterized protein</fullName>
    </submittedName>
</protein>
<gene>
    <name evidence="2" type="ORF">BU26DRAFT_555888</name>
</gene>
<proteinExistence type="predicted"/>
<feature type="compositionally biased region" description="Basic residues" evidence="1">
    <location>
        <begin position="509"/>
        <end position="518"/>
    </location>
</feature>
<name>A0A6A6HUA6_9PLEO</name>
<evidence type="ECO:0000313" key="2">
    <source>
        <dbReference type="EMBL" id="KAF2241686.1"/>
    </source>
</evidence>
<dbReference type="RefSeq" id="XP_033676690.1">
    <property type="nucleotide sequence ID" value="XM_033832347.1"/>
</dbReference>
<sequence length="694" mass="77772">MSPSGGNLAVTTDGGSYNKLRRPDDFLASLTSKPPPRDRPISATSPPDSNKRKHEEADISDAAPEEEPCSKRPREDRTPKAVRPLAANNRRMFRPIRENGMQSMFPGMDEDNLSDDDTAEALAYLRGVRTEATSIPSLLVAAPQLEENEPDRSMYNDGRGDQRAVYKDGTWIGVAPDAPGYSEDSWTEYSYDLDPQEEYYKTLLRRYNALRATLANANLNELAQLMEAEPSRFTNVKPPRNRKEWLYTLEHEYPTPVRVLQMDDRDLYRGLGYCADILDRFETISKEKSCWVWTLLASAGEPGTLDYSRVGRIRDLGYKAGRLNVQLHGGAPRRPPSEKEEVDVEDWDTDGEGTGGEDSDGAAEDDVNASEASNPEHLSARVEKVSEPEEEVNERGKSRVSSQSPSEGNGHDIITAQGDGSDEPKTDDAPQKSIKEEENDGDADISMSEDEGEVNNDEPESTDLEEARARLLAQLGDRLVQPFVPEFRGSRSSRHREGPEPSRSSPPKRGPRHRHNGKVCHNPLCEADERRRTSHQKAGPRMVQMQEAHHQPSSTLSDRKLLCRAEAELQRRQMREKELNKAEQEEQADAVEAPPASEGVLHLFNPIAETPKVEDQNPSNPPCEAEKPHEQLNQKTIAAEIVQEVDSVPNDTDSEMEDIHPVVDLNTRVTLDMILTVVAECYGQKDLLRFREVW</sequence>
<dbReference type="OrthoDB" id="428895at2759"/>
<feature type="compositionally biased region" description="Acidic residues" evidence="1">
    <location>
        <begin position="340"/>
        <end position="368"/>
    </location>
</feature>
<accession>A0A6A6HUA6</accession>
<dbReference type="Gene3D" id="1.20.58.1070">
    <property type="match status" value="1"/>
</dbReference>
<dbReference type="Proteomes" id="UP000800094">
    <property type="component" value="Unassembled WGS sequence"/>
</dbReference>
<evidence type="ECO:0000256" key="1">
    <source>
        <dbReference type="SAM" id="MobiDB-lite"/>
    </source>
</evidence>
<feature type="compositionally biased region" description="Polar residues" evidence="1">
    <location>
        <begin position="1"/>
        <end position="15"/>
    </location>
</feature>
<dbReference type="AlphaFoldDB" id="A0A6A6HUA6"/>